<evidence type="ECO:0000313" key="8">
    <source>
        <dbReference type="Proteomes" id="UP000187455"/>
    </source>
</evidence>
<reference evidence="7 8" key="1">
    <citation type="journal article" date="2016" name="Mol. Biol. Evol.">
        <title>Genome-Wide Survey of Gut Fungi (Harpellales) Reveals the First Horizontally Transferred Ubiquitin Gene from a Mosquito Host.</title>
        <authorList>
            <person name="Wang Y."/>
            <person name="White M.M."/>
            <person name="Kvist S."/>
            <person name="Moncalvo J.M."/>
        </authorList>
    </citation>
    <scope>NUCLEOTIDE SEQUENCE [LARGE SCALE GENOMIC DNA]</scope>
    <source>
        <strain evidence="7 8">ALG-7-W6</strain>
    </source>
</reference>
<evidence type="ECO:0000256" key="5">
    <source>
        <dbReference type="ARBA" id="ARBA00025389"/>
    </source>
</evidence>
<dbReference type="STRING" id="133383.A0A1R0H8H2"/>
<dbReference type="GO" id="GO:0051015">
    <property type="term" value="F:actin filament binding"/>
    <property type="evidence" value="ECO:0007669"/>
    <property type="project" value="TreeGrafter"/>
</dbReference>
<dbReference type="Pfam" id="PF01267">
    <property type="entry name" value="F-actin_cap_A"/>
    <property type="match status" value="1"/>
</dbReference>
<name>A0A1R0H8H2_9FUNG</name>
<dbReference type="AlphaFoldDB" id="A0A1R0H8H2"/>
<dbReference type="PANTHER" id="PTHR10653">
    <property type="entry name" value="F-ACTIN-CAPPING PROTEIN SUBUNIT ALPHA"/>
    <property type="match status" value="1"/>
</dbReference>
<comment type="subunit">
    <text evidence="6">Heterodimer of an alpha and a beta subunit.</text>
</comment>
<dbReference type="InterPro" id="IPR037282">
    <property type="entry name" value="CapZ_alpha/beta"/>
</dbReference>
<dbReference type="PANTHER" id="PTHR10653:SF0">
    <property type="entry name" value="F-ACTIN-CAPPING PROTEIN SUBUNIT ALPHA"/>
    <property type="match status" value="1"/>
</dbReference>
<dbReference type="OrthoDB" id="340550at2759"/>
<dbReference type="GO" id="GO:0030863">
    <property type="term" value="C:cortical cytoskeleton"/>
    <property type="evidence" value="ECO:0007669"/>
    <property type="project" value="TreeGrafter"/>
</dbReference>
<protein>
    <recommendedName>
        <fullName evidence="2 6">F-actin-capping protein subunit alpha</fullName>
    </recommendedName>
</protein>
<dbReference type="Gene3D" id="3.90.1150.210">
    <property type="entry name" value="F-actin capping protein, beta subunit"/>
    <property type="match status" value="1"/>
</dbReference>
<dbReference type="InterPro" id="IPR002189">
    <property type="entry name" value="CapZ_alpha"/>
</dbReference>
<keyword evidence="3 6" id="KW-0117">Actin capping</keyword>
<proteinExistence type="inferred from homology"/>
<keyword evidence="4 6" id="KW-0009">Actin-binding</keyword>
<evidence type="ECO:0000256" key="3">
    <source>
        <dbReference type="ARBA" id="ARBA00022467"/>
    </source>
</evidence>
<dbReference type="GO" id="GO:0008290">
    <property type="term" value="C:F-actin capping protein complex"/>
    <property type="evidence" value="ECO:0007669"/>
    <property type="project" value="UniProtKB-UniRule"/>
</dbReference>
<dbReference type="SUPFAM" id="SSF90096">
    <property type="entry name" value="Subunits of heterodimeric actin filament capping protein Capz"/>
    <property type="match status" value="1"/>
</dbReference>
<organism evidence="7 8">
    <name type="scientific">Smittium mucronatum</name>
    <dbReference type="NCBI Taxonomy" id="133383"/>
    <lineage>
        <taxon>Eukaryota</taxon>
        <taxon>Fungi</taxon>
        <taxon>Fungi incertae sedis</taxon>
        <taxon>Zoopagomycota</taxon>
        <taxon>Kickxellomycotina</taxon>
        <taxon>Harpellomycetes</taxon>
        <taxon>Harpellales</taxon>
        <taxon>Legeriomycetaceae</taxon>
        <taxon>Smittium</taxon>
    </lineage>
</organism>
<dbReference type="PRINTS" id="PR00191">
    <property type="entry name" value="FACTINCAPA"/>
</dbReference>
<evidence type="ECO:0000256" key="1">
    <source>
        <dbReference type="ARBA" id="ARBA00010479"/>
    </source>
</evidence>
<accession>A0A1R0H8H2</accession>
<dbReference type="GO" id="GO:0051016">
    <property type="term" value="P:barbed-end actin filament capping"/>
    <property type="evidence" value="ECO:0007669"/>
    <property type="project" value="UniProtKB-UniRule"/>
</dbReference>
<keyword evidence="8" id="KW-1185">Reference proteome</keyword>
<gene>
    <name evidence="7" type="ORF">AYI68_g323</name>
</gene>
<evidence type="ECO:0000256" key="4">
    <source>
        <dbReference type="ARBA" id="ARBA00023203"/>
    </source>
</evidence>
<comment type="function">
    <text evidence="5 6">F-actin-capping proteins bind in a Ca(2+)-independent manner to the fast growing ends of actin filaments (barbed end) thereby blocking the exchange of subunits at these ends. Unlike other capping proteins (such as gelsolin and severin), these proteins do not sever actin filaments.</text>
</comment>
<dbReference type="Proteomes" id="UP000187455">
    <property type="component" value="Unassembled WGS sequence"/>
</dbReference>
<sequence>MEELSSREKVLKAAQFLKSSPPGEIDDIFNDIRGLVNDDVTLQDEIGPVLADCNTAQFYCASLPDSETEKVVQSEDYSSHVEEDSFRDDLQLMGNEYISEHYAGGKISVFPINFNLFPESASHLHTEPDAAPLERGYIFCIINNRYSPENFYNGRWQSTWSFNQDTSVLTGSLKIHIHYYEDGNVQLNVEKNVSEEIAPEGDDLPQLAASIFSSIKKLEKQIQLSMNENYQFLADHTFKDLRRKLPLTRSKVDWLKIANYNIGEQLGNVNH</sequence>
<dbReference type="EMBL" id="LSSL01000095">
    <property type="protein sequence ID" value="OLY85492.1"/>
    <property type="molecule type" value="Genomic_DNA"/>
</dbReference>
<comment type="similarity">
    <text evidence="1 6">Belongs to the F-actin-capping protein alpha subunit family.</text>
</comment>
<evidence type="ECO:0000256" key="2">
    <source>
        <dbReference type="ARBA" id="ARBA00014038"/>
    </source>
</evidence>
<dbReference type="FunFam" id="3.90.1150.210:FF:000003">
    <property type="entry name" value="F-actin-capping protein subunit alpha"/>
    <property type="match status" value="1"/>
</dbReference>
<evidence type="ECO:0000256" key="6">
    <source>
        <dbReference type="RuleBase" id="RU365077"/>
    </source>
</evidence>
<evidence type="ECO:0000313" key="7">
    <source>
        <dbReference type="EMBL" id="OLY85492.1"/>
    </source>
</evidence>
<dbReference type="InterPro" id="IPR042276">
    <property type="entry name" value="CapZ_alpha/beta_2"/>
</dbReference>
<dbReference type="GO" id="GO:0030036">
    <property type="term" value="P:actin cytoskeleton organization"/>
    <property type="evidence" value="ECO:0007669"/>
    <property type="project" value="TreeGrafter"/>
</dbReference>
<comment type="caution">
    <text evidence="7">The sequence shown here is derived from an EMBL/GenBank/DDBJ whole genome shotgun (WGS) entry which is preliminary data.</text>
</comment>